<evidence type="ECO:0000313" key="1">
    <source>
        <dbReference type="EMBL" id="OUJ75350.1"/>
    </source>
</evidence>
<dbReference type="InterPro" id="IPR014985">
    <property type="entry name" value="WbqC"/>
</dbReference>
<gene>
    <name evidence="1" type="ORF">BXP70_04860</name>
</gene>
<evidence type="ECO:0000313" key="2">
    <source>
        <dbReference type="Proteomes" id="UP000194873"/>
    </source>
</evidence>
<evidence type="ECO:0008006" key="3">
    <source>
        <dbReference type="Google" id="ProtNLM"/>
    </source>
</evidence>
<comment type="caution">
    <text evidence="1">The sequence shown here is derived from an EMBL/GenBank/DDBJ whole genome shotgun (WGS) entry which is preliminary data.</text>
</comment>
<keyword evidence="2" id="KW-1185">Reference proteome</keyword>
<dbReference type="AlphaFoldDB" id="A0A243WJ98"/>
<reference evidence="1 2" key="1">
    <citation type="submission" date="2017-01" db="EMBL/GenBank/DDBJ databases">
        <title>A new Hymenobacter.</title>
        <authorList>
            <person name="Liang Y."/>
            <person name="Feng F."/>
        </authorList>
    </citation>
    <scope>NUCLEOTIDE SEQUENCE [LARGE SCALE GENOMIC DNA]</scope>
    <source>
        <strain evidence="1">MIMBbqt21</strain>
    </source>
</reference>
<organism evidence="1 2">
    <name type="scientific">Hymenobacter crusticola</name>
    <dbReference type="NCBI Taxonomy" id="1770526"/>
    <lineage>
        <taxon>Bacteria</taxon>
        <taxon>Pseudomonadati</taxon>
        <taxon>Bacteroidota</taxon>
        <taxon>Cytophagia</taxon>
        <taxon>Cytophagales</taxon>
        <taxon>Hymenobacteraceae</taxon>
        <taxon>Hymenobacter</taxon>
    </lineage>
</organism>
<dbReference type="Proteomes" id="UP000194873">
    <property type="component" value="Unassembled WGS sequence"/>
</dbReference>
<name>A0A243WJ98_9BACT</name>
<dbReference type="Pfam" id="PF08889">
    <property type="entry name" value="WbqC"/>
    <property type="match status" value="1"/>
</dbReference>
<dbReference type="OrthoDB" id="3611744at2"/>
<sequence>MIAPPAKKVAILQSNYIPWKGYFDIIGAVDEFIFYDEVQYTRRDWRNRNYIKTAQGLAWLTIPVVQQERESQRIDDTIVSDRNWAVKHWRTLAQTYARAANFHVYKAQFEELYTSLSTVYLSEINVAFIRAICQVLDIRTKLSWSTDYSLPAGLNKTERLVRLVQAAGGTEYLTGPAAHNYLDTRQFAEANIALHWMNYENYPTYRQLHSPPFEHGVSIVDLLFNEGSQAAAFLKTTSNLHKHA</sequence>
<dbReference type="EMBL" id="MTSE01000002">
    <property type="protein sequence ID" value="OUJ75350.1"/>
    <property type="molecule type" value="Genomic_DNA"/>
</dbReference>
<proteinExistence type="predicted"/>
<dbReference type="RefSeq" id="WP_086592895.1">
    <property type="nucleotide sequence ID" value="NZ_MTSE01000002.1"/>
</dbReference>
<accession>A0A243WJ98</accession>
<protein>
    <recommendedName>
        <fullName evidence="3">WbqC family protein</fullName>
    </recommendedName>
</protein>